<reference evidence="4 5" key="1">
    <citation type="submission" date="2019-12" db="EMBL/GenBank/DDBJ databases">
        <title>Whole genome sequences of Lactococcus raffinolactis strains isolated from sewage.</title>
        <authorList>
            <person name="Ybazeta G."/>
            <person name="Ross M."/>
            <person name="Brabant-Kirwan D."/>
            <person name="Saleh M."/>
            <person name="Dillon J.A."/>
            <person name="Splinter K."/>
            <person name="Nokhbeh R."/>
        </authorList>
    </citation>
    <scope>NUCLEOTIDE SEQUENCE [LARGE SCALE GENOMIC DNA]</scope>
    <source>
        <strain evidence="3 4">Lr_19_14</strain>
        <strain evidence="2 5">Lr_19_5</strain>
    </source>
</reference>
<feature type="compositionally biased region" description="Polar residues" evidence="1">
    <location>
        <begin position="49"/>
        <end position="86"/>
    </location>
</feature>
<gene>
    <name evidence="3" type="ORF">GU334_09450</name>
    <name evidence="2" type="ORF">GU336_10985</name>
</gene>
<evidence type="ECO:0000256" key="1">
    <source>
        <dbReference type="SAM" id="MobiDB-lite"/>
    </source>
</evidence>
<dbReference type="EMBL" id="CP047616">
    <property type="protein sequence ID" value="QIW54621.1"/>
    <property type="molecule type" value="Genomic_DNA"/>
</dbReference>
<organism evidence="2 5">
    <name type="scientific">Pseudolactococcus raffinolactis</name>
    <dbReference type="NCBI Taxonomy" id="1366"/>
    <lineage>
        <taxon>Bacteria</taxon>
        <taxon>Bacillati</taxon>
        <taxon>Bacillota</taxon>
        <taxon>Bacilli</taxon>
        <taxon>Lactobacillales</taxon>
        <taxon>Streptococcaceae</taxon>
        <taxon>Pseudolactococcus</taxon>
    </lineage>
</organism>
<name>A0A5R9CGS4_9LACT</name>
<feature type="region of interest" description="Disordered" evidence="1">
    <location>
        <begin position="45"/>
        <end position="96"/>
    </location>
</feature>
<protein>
    <submittedName>
        <fullName evidence="2">Uncharacterized protein</fullName>
    </submittedName>
</protein>
<proteinExistence type="predicted"/>
<sequence length="203" mass="22377">MENSYPKNKITFPIMPDDAVLIPDNRVIMTNQQLLTKNPDAAVERFESSAGNKTNHATASSSLMSDATNEGEQTSSFETRRQTPTVNGKRPLSKNFKATADTMPIKKKSSLVEDARKRARENAVAPKPVKPYVNPLERASSDELGIKGLANKKVAQTQHSLGKPVSGFDKTAARESNGSLFDEPKQDYFASKHQHREGFDTVD</sequence>
<dbReference type="EMBL" id="CP047628">
    <property type="protein sequence ID" value="QIW59121.1"/>
    <property type="molecule type" value="Genomic_DNA"/>
</dbReference>
<dbReference type="Proteomes" id="UP000501558">
    <property type="component" value="Chromosome"/>
</dbReference>
<dbReference type="AlphaFoldDB" id="A0A5R9CGS4"/>
<feature type="region of interest" description="Disordered" evidence="1">
    <location>
        <begin position="155"/>
        <end position="203"/>
    </location>
</feature>
<dbReference type="RefSeq" id="WP_138492112.1">
    <property type="nucleotide sequence ID" value="NZ_CP047616.1"/>
</dbReference>
<evidence type="ECO:0000313" key="3">
    <source>
        <dbReference type="EMBL" id="QIW59121.1"/>
    </source>
</evidence>
<dbReference type="Proteomes" id="UP000501945">
    <property type="component" value="Chromosome"/>
</dbReference>
<evidence type="ECO:0000313" key="5">
    <source>
        <dbReference type="Proteomes" id="UP000501945"/>
    </source>
</evidence>
<keyword evidence="4" id="KW-1185">Reference proteome</keyword>
<accession>A0A5R9CGS4</accession>
<evidence type="ECO:0000313" key="2">
    <source>
        <dbReference type="EMBL" id="QIW54621.1"/>
    </source>
</evidence>
<evidence type="ECO:0000313" key="4">
    <source>
        <dbReference type="Proteomes" id="UP000501558"/>
    </source>
</evidence>